<dbReference type="InterPro" id="IPR001647">
    <property type="entry name" value="HTH_TetR"/>
</dbReference>
<dbReference type="InterPro" id="IPR009057">
    <property type="entry name" value="Homeodomain-like_sf"/>
</dbReference>
<dbReference type="AlphaFoldDB" id="A0A9D9E1C3"/>
<dbReference type="Pfam" id="PF14278">
    <property type="entry name" value="TetR_C_8"/>
    <property type="match status" value="1"/>
</dbReference>
<feature type="domain" description="HTH tetR-type" evidence="3">
    <location>
        <begin position="6"/>
        <end position="66"/>
    </location>
</feature>
<reference evidence="4" key="2">
    <citation type="journal article" date="2021" name="PeerJ">
        <title>Extensive microbial diversity within the chicken gut microbiome revealed by metagenomics and culture.</title>
        <authorList>
            <person name="Gilroy R."/>
            <person name="Ravi A."/>
            <person name="Getino M."/>
            <person name="Pursley I."/>
            <person name="Horton D.L."/>
            <person name="Alikhan N.F."/>
            <person name="Baker D."/>
            <person name="Gharbi K."/>
            <person name="Hall N."/>
            <person name="Watson M."/>
            <person name="Adriaenssens E.M."/>
            <person name="Foster-Nyarko E."/>
            <person name="Jarju S."/>
            <person name="Secka A."/>
            <person name="Antonio M."/>
            <person name="Oren A."/>
            <person name="Chaudhuri R.R."/>
            <person name="La Ragione R."/>
            <person name="Hildebrand F."/>
            <person name="Pallen M.J."/>
        </authorList>
    </citation>
    <scope>NUCLEOTIDE SEQUENCE</scope>
    <source>
        <strain evidence="4">7293</strain>
    </source>
</reference>
<evidence type="ECO:0000256" key="2">
    <source>
        <dbReference type="PROSITE-ProRule" id="PRU00335"/>
    </source>
</evidence>
<comment type="caution">
    <text evidence="4">The sequence shown here is derived from an EMBL/GenBank/DDBJ whole genome shotgun (WGS) entry which is preliminary data.</text>
</comment>
<dbReference type="SUPFAM" id="SSF46689">
    <property type="entry name" value="Homeodomain-like"/>
    <property type="match status" value="1"/>
</dbReference>
<proteinExistence type="predicted"/>
<sequence>MEREEDYTKLAFAEAYRKLQSQSPTRRITVKDIAATAGYDRHTFYYHFKSLQDLVSWIFDTEVAKIMDEATGDWSDIIRNVINYTKNNKALVLALYHSSHHAETMLFLQNKFGKMMDVFLNSSDYVFTSKSEMHQVSAFITGGCIVLFFQWLGTGMEREASEIAEELLDIVTKCLLGYRR</sequence>
<dbReference type="Pfam" id="PF00440">
    <property type="entry name" value="TetR_N"/>
    <property type="match status" value="1"/>
</dbReference>
<accession>A0A9D9E1C3</accession>
<dbReference type="InterPro" id="IPR039532">
    <property type="entry name" value="TetR_C_Firmicutes"/>
</dbReference>
<name>A0A9D9E1C3_9SPIO</name>
<dbReference type="Proteomes" id="UP000823615">
    <property type="component" value="Unassembled WGS sequence"/>
</dbReference>
<feature type="DNA-binding region" description="H-T-H motif" evidence="2">
    <location>
        <begin position="29"/>
        <end position="48"/>
    </location>
</feature>
<evidence type="ECO:0000313" key="5">
    <source>
        <dbReference type="Proteomes" id="UP000823615"/>
    </source>
</evidence>
<dbReference type="PROSITE" id="PS50977">
    <property type="entry name" value="HTH_TETR_2"/>
    <property type="match status" value="1"/>
</dbReference>
<dbReference type="Gene3D" id="1.10.357.10">
    <property type="entry name" value="Tetracycline Repressor, domain 2"/>
    <property type="match status" value="1"/>
</dbReference>
<evidence type="ECO:0000313" key="4">
    <source>
        <dbReference type="EMBL" id="MBO8436887.1"/>
    </source>
</evidence>
<organism evidence="4 5">
    <name type="scientific">Candidatus Ornithospirochaeta stercoripullorum</name>
    <dbReference type="NCBI Taxonomy" id="2840899"/>
    <lineage>
        <taxon>Bacteria</taxon>
        <taxon>Pseudomonadati</taxon>
        <taxon>Spirochaetota</taxon>
        <taxon>Spirochaetia</taxon>
        <taxon>Spirochaetales</taxon>
        <taxon>Spirochaetaceae</taxon>
        <taxon>Spirochaetaceae incertae sedis</taxon>
        <taxon>Candidatus Ornithospirochaeta</taxon>
    </lineage>
</organism>
<dbReference type="PANTHER" id="PTHR43479:SF11">
    <property type="entry name" value="ACREF_ENVCD OPERON REPRESSOR-RELATED"/>
    <property type="match status" value="1"/>
</dbReference>
<evidence type="ECO:0000259" key="3">
    <source>
        <dbReference type="PROSITE" id="PS50977"/>
    </source>
</evidence>
<protein>
    <submittedName>
        <fullName evidence="4">TetR/AcrR family transcriptional regulator C-terminal domain-containing protein</fullName>
    </submittedName>
</protein>
<evidence type="ECO:0000256" key="1">
    <source>
        <dbReference type="ARBA" id="ARBA00023125"/>
    </source>
</evidence>
<dbReference type="GO" id="GO:0003677">
    <property type="term" value="F:DNA binding"/>
    <property type="evidence" value="ECO:0007669"/>
    <property type="project" value="UniProtKB-UniRule"/>
</dbReference>
<gene>
    <name evidence="4" type="ORF">IAA97_07915</name>
</gene>
<dbReference type="InterPro" id="IPR050624">
    <property type="entry name" value="HTH-type_Tx_Regulator"/>
</dbReference>
<keyword evidence="1 2" id="KW-0238">DNA-binding</keyword>
<dbReference type="PANTHER" id="PTHR43479">
    <property type="entry name" value="ACREF/ENVCD OPERON REPRESSOR-RELATED"/>
    <property type="match status" value="1"/>
</dbReference>
<reference evidence="4" key="1">
    <citation type="submission" date="2020-10" db="EMBL/GenBank/DDBJ databases">
        <authorList>
            <person name="Gilroy R."/>
        </authorList>
    </citation>
    <scope>NUCLEOTIDE SEQUENCE</scope>
    <source>
        <strain evidence="4">7293</strain>
    </source>
</reference>
<dbReference type="EMBL" id="JADIMT010000093">
    <property type="protein sequence ID" value="MBO8436887.1"/>
    <property type="molecule type" value="Genomic_DNA"/>
</dbReference>